<dbReference type="Gene3D" id="1.10.150.130">
    <property type="match status" value="1"/>
</dbReference>
<evidence type="ECO:0000313" key="8">
    <source>
        <dbReference type="Proteomes" id="UP000233417"/>
    </source>
</evidence>
<dbReference type="InterPro" id="IPR011010">
    <property type="entry name" value="DNA_brk_join_enz"/>
</dbReference>
<evidence type="ECO:0000259" key="6">
    <source>
        <dbReference type="PROSITE" id="PS51900"/>
    </source>
</evidence>
<keyword evidence="3" id="KW-0233">DNA recombination</keyword>
<evidence type="ECO:0000256" key="3">
    <source>
        <dbReference type="ARBA" id="ARBA00023172"/>
    </source>
</evidence>
<dbReference type="InterPro" id="IPR013762">
    <property type="entry name" value="Integrase-like_cat_sf"/>
</dbReference>
<dbReference type="AlphaFoldDB" id="A0A2N2F2M1"/>
<dbReference type="PROSITE" id="PS51900">
    <property type="entry name" value="CB"/>
    <property type="match status" value="1"/>
</dbReference>
<dbReference type="EMBL" id="PHAO01000001">
    <property type="protein sequence ID" value="PKN02432.1"/>
    <property type="molecule type" value="Genomic_DNA"/>
</dbReference>
<organism evidence="7 8">
    <name type="scientific">Candidatus Dojkabacteria bacterium HGW-Dojkabacteria-1</name>
    <dbReference type="NCBI Taxonomy" id="2013761"/>
    <lineage>
        <taxon>Bacteria</taxon>
        <taxon>Candidatus Dojkabacteria</taxon>
    </lineage>
</organism>
<evidence type="ECO:0008006" key="9">
    <source>
        <dbReference type="Google" id="ProtNLM"/>
    </source>
</evidence>
<dbReference type="CDD" id="cd00796">
    <property type="entry name" value="INT_Rci_Hp1_C"/>
    <property type="match status" value="1"/>
</dbReference>
<reference evidence="7 8" key="1">
    <citation type="journal article" date="2017" name="ISME J.">
        <title>Potential for microbial H2 and metal transformations associated with novel bacteria and archaea in deep terrestrial subsurface sediments.</title>
        <authorList>
            <person name="Hernsdorf A.W."/>
            <person name="Amano Y."/>
            <person name="Miyakawa K."/>
            <person name="Ise K."/>
            <person name="Suzuki Y."/>
            <person name="Anantharaman K."/>
            <person name="Probst A."/>
            <person name="Burstein D."/>
            <person name="Thomas B.C."/>
            <person name="Banfield J.F."/>
        </authorList>
    </citation>
    <scope>NUCLEOTIDE SEQUENCE [LARGE SCALE GENOMIC DNA]</scope>
    <source>
        <strain evidence="7">HGW-Dojkabacteria-1</strain>
    </source>
</reference>
<keyword evidence="2 4" id="KW-0238">DNA-binding</keyword>
<dbReference type="Gene3D" id="1.10.443.10">
    <property type="entry name" value="Intergrase catalytic core"/>
    <property type="match status" value="1"/>
</dbReference>
<feature type="domain" description="Tyr recombinase" evidence="5">
    <location>
        <begin position="117"/>
        <end position="295"/>
    </location>
</feature>
<dbReference type="Pfam" id="PF02899">
    <property type="entry name" value="Phage_int_SAM_1"/>
    <property type="match status" value="1"/>
</dbReference>
<name>A0A2N2F2M1_9BACT</name>
<dbReference type="InterPro" id="IPR044068">
    <property type="entry name" value="CB"/>
</dbReference>
<gene>
    <name evidence="7" type="ORF">CVU76_00085</name>
</gene>
<dbReference type="InterPro" id="IPR050090">
    <property type="entry name" value="Tyrosine_recombinase_XerCD"/>
</dbReference>
<evidence type="ECO:0000259" key="5">
    <source>
        <dbReference type="PROSITE" id="PS51898"/>
    </source>
</evidence>
<evidence type="ECO:0000256" key="4">
    <source>
        <dbReference type="PROSITE-ProRule" id="PRU01248"/>
    </source>
</evidence>
<evidence type="ECO:0000256" key="1">
    <source>
        <dbReference type="ARBA" id="ARBA00022908"/>
    </source>
</evidence>
<dbReference type="Pfam" id="PF00589">
    <property type="entry name" value="Phage_integrase"/>
    <property type="match status" value="1"/>
</dbReference>
<accession>A0A2N2F2M1</accession>
<protein>
    <recommendedName>
        <fullName evidence="9">Tyrosine recombinase XerC</fullName>
    </recommendedName>
</protein>
<dbReference type="GO" id="GO:0015074">
    <property type="term" value="P:DNA integration"/>
    <property type="evidence" value="ECO:0007669"/>
    <property type="project" value="UniProtKB-KW"/>
</dbReference>
<dbReference type="PANTHER" id="PTHR30349">
    <property type="entry name" value="PHAGE INTEGRASE-RELATED"/>
    <property type="match status" value="1"/>
</dbReference>
<dbReference type="GO" id="GO:0006310">
    <property type="term" value="P:DNA recombination"/>
    <property type="evidence" value="ECO:0007669"/>
    <property type="project" value="UniProtKB-KW"/>
</dbReference>
<keyword evidence="1" id="KW-0229">DNA integration</keyword>
<dbReference type="InterPro" id="IPR002104">
    <property type="entry name" value="Integrase_catalytic"/>
</dbReference>
<dbReference type="PANTHER" id="PTHR30349:SF81">
    <property type="entry name" value="TYROSINE RECOMBINASE XERC"/>
    <property type="match status" value="1"/>
</dbReference>
<dbReference type="SUPFAM" id="SSF56349">
    <property type="entry name" value="DNA breaking-rejoining enzymes"/>
    <property type="match status" value="1"/>
</dbReference>
<dbReference type="Proteomes" id="UP000233417">
    <property type="component" value="Unassembled WGS sequence"/>
</dbReference>
<sequence>MFDTLEKITNPDFAKQQNNFIDELRSKGRSEATVIAYAKDIEQLLNFFSSRGTLRLQQTSIEDLESYKKHLQDNNYTPKSISRKINSTRTFYRYLLENTHIKDNPAEKLAHPKFETKPPRVLSEMEYRALRDVSRVDIRLYSIVELLLQTGIRIGELATLTLDDVRNTKDGINYIYIKASGSHPARKVPINKSAKKAIDEYLAIRPETEEDTLYVTKNGRPLLVRNIRTTIDKAFERAGIKNAKVNDLRNTFIAHHLSNGVSLVTVSKLVGHKRLSTTEKYLGLVDNNKPEAEKSLKDL</sequence>
<proteinExistence type="predicted"/>
<dbReference type="InterPro" id="IPR004107">
    <property type="entry name" value="Integrase_SAM-like_N"/>
</dbReference>
<dbReference type="GO" id="GO:0003677">
    <property type="term" value="F:DNA binding"/>
    <property type="evidence" value="ECO:0007669"/>
    <property type="project" value="UniProtKB-UniRule"/>
</dbReference>
<dbReference type="InterPro" id="IPR010998">
    <property type="entry name" value="Integrase_recombinase_N"/>
</dbReference>
<comment type="caution">
    <text evidence="7">The sequence shown here is derived from an EMBL/GenBank/DDBJ whole genome shotgun (WGS) entry which is preliminary data.</text>
</comment>
<feature type="domain" description="Core-binding (CB)" evidence="6">
    <location>
        <begin position="11"/>
        <end position="96"/>
    </location>
</feature>
<dbReference type="PROSITE" id="PS51898">
    <property type="entry name" value="TYR_RECOMBINASE"/>
    <property type="match status" value="1"/>
</dbReference>
<evidence type="ECO:0000256" key="2">
    <source>
        <dbReference type="ARBA" id="ARBA00023125"/>
    </source>
</evidence>
<evidence type="ECO:0000313" key="7">
    <source>
        <dbReference type="EMBL" id="PKN02432.1"/>
    </source>
</evidence>